<evidence type="ECO:0000313" key="1">
    <source>
        <dbReference type="EMBL" id="KAI9512127.1"/>
    </source>
</evidence>
<dbReference type="Proteomes" id="UP001207468">
    <property type="component" value="Unassembled WGS sequence"/>
</dbReference>
<gene>
    <name evidence="1" type="ORF">F5148DRAFT_1146315</name>
</gene>
<reference evidence="1" key="1">
    <citation type="submission" date="2021-03" db="EMBL/GenBank/DDBJ databases">
        <title>Evolutionary priming and transition to the ectomycorrhizal habit in an iconic lineage of mushroom-forming fungi: is preadaptation a requirement?</title>
        <authorList>
            <consortium name="DOE Joint Genome Institute"/>
            <person name="Looney B.P."/>
            <person name="Miyauchi S."/>
            <person name="Morin E."/>
            <person name="Drula E."/>
            <person name="Courty P.E."/>
            <person name="Chicoki N."/>
            <person name="Fauchery L."/>
            <person name="Kohler A."/>
            <person name="Kuo A."/>
            <person name="LaButti K."/>
            <person name="Pangilinan J."/>
            <person name="Lipzen A."/>
            <person name="Riley R."/>
            <person name="Andreopoulos W."/>
            <person name="He G."/>
            <person name="Johnson J."/>
            <person name="Barry K.W."/>
            <person name="Grigoriev I.V."/>
            <person name="Nagy L."/>
            <person name="Hibbett D."/>
            <person name="Henrissat B."/>
            <person name="Matheny P.B."/>
            <person name="Labbe J."/>
            <person name="Martin A.F."/>
        </authorList>
    </citation>
    <scope>NUCLEOTIDE SEQUENCE</scope>
    <source>
        <strain evidence="1">BPL698</strain>
    </source>
</reference>
<sequence>MLLLQNVVYYYKLPNENMPVEANPSVLKEEKGEEVVRNEFRVVIQVAYQRIKYEEKKGAFAILLRNQGERRGHGNRSRMKWITEAKIGVDELTDGDQGGVRLNGYSTRRLRENAMVITASCTPVSIDGGCGSGFGLRNTGDSGEECSEEVHLCGLI</sequence>
<evidence type="ECO:0000313" key="2">
    <source>
        <dbReference type="Proteomes" id="UP001207468"/>
    </source>
</evidence>
<organism evidence="1 2">
    <name type="scientific">Russula earlei</name>
    <dbReference type="NCBI Taxonomy" id="71964"/>
    <lineage>
        <taxon>Eukaryota</taxon>
        <taxon>Fungi</taxon>
        <taxon>Dikarya</taxon>
        <taxon>Basidiomycota</taxon>
        <taxon>Agaricomycotina</taxon>
        <taxon>Agaricomycetes</taxon>
        <taxon>Russulales</taxon>
        <taxon>Russulaceae</taxon>
        <taxon>Russula</taxon>
    </lineage>
</organism>
<protein>
    <submittedName>
        <fullName evidence="1">Uncharacterized protein</fullName>
    </submittedName>
</protein>
<comment type="caution">
    <text evidence="1">The sequence shown here is derived from an EMBL/GenBank/DDBJ whole genome shotgun (WGS) entry which is preliminary data.</text>
</comment>
<keyword evidence="2" id="KW-1185">Reference proteome</keyword>
<proteinExistence type="predicted"/>
<accession>A0ACC0ULZ0</accession>
<dbReference type="EMBL" id="JAGFNK010000012">
    <property type="protein sequence ID" value="KAI9512127.1"/>
    <property type="molecule type" value="Genomic_DNA"/>
</dbReference>
<name>A0ACC0ULZ0_9AGAM</name>